<dbReference type="EMBL" id="JAPDRK010000007">
    <property type="protein sequence ID" value="KAJ9610430.1"/>
    <property type="molecule type" value="Genomic_DNA"/>
</dbReference>
<dbReference type="Proteomes" id="UP001172673">
    <property type="component" value="Unassembled WGS sequence"/>
</dbReference>
<dbReference type="SUPFAM" id="SSF51182">
    <property type="entry name" value="RmlC-like cupins"/>
    <property type="match status" value="1"/>
</dbReference>
<name>A0AA38XBJ6_9EURO</name>
<reference evidence="1" key="1">
    <citation type="submission" date="2022-10" db="EMBL/GenBank/DDBJ databases">
        <title>Culturing micro-colonial fungi from biological soil crusts in the Mojave desert and describing Neophaeococcomyces mojavensis, and introducing the new genera and species Taxawa tesnikishii.</title>
        <authorList>
            <person name="Kurbessoian T."/>
            <person name="Stajich J.E."/>
        </authorList>
    </citation>
    <scope>NUCLEOTIDE SEQUENCE</scope>
    <source>
        <strain evidence="1">TK_41</strain>
    </source>
</reference>
<evidence type="ECO:0000313" key="2">
    <source>
        <dbReference type="Proteomes" id="UP001172673"/>
    </source>
</evidence>
<comment type="caution">
    <text evidence="1">The sequence shown here is derived from an EMBL/GenBank/DDBJ whole genome shotgun (WGS) entry which is preliminary data.</text>
</comment>
<dbReference type="InterPro" id="IPR014710">
    <property type="entry name" value="RmlC-like_jellyroll"/>
</dbReference>
<organism evidence="1 2">
    <name type="scientific">Cladophialophora chaetospira</name>
    <dbReference type="NCBI Taxonomy" id="386627"/>
    <lineage>
        <taxon>Eukaryota</taxon>
        <taxon>Fungi</taxon>
        <taxon>Dikarya</taxon>
        <taxon>Ascomycota</taxon>
        <taxon>Pezizomycotina</taxon>
        <taxon>Eurotiomycetes</taxon>
        <taxon>Chaetothyriomycetidae</taxon>
        <taxon>Chaetothyriales</taxon>
        <taxon>Herpotrichiellaceae</taxon>
        <taxon>Cladophialophora</taxon>
    </lineage>
</organism>
<sequence length="198" mass="21510">MPWLEMHELDAGVPTVQLQSSQEQSTETTSQTLGKAFHGQLGFIGFTTAVRLPRHVHIGSPSSEGKRSLVTERILVLNGVALVELNGEVYVIPDGALVTIGPGVPHTWTACPAGVLLPDGYRSTGRFLMVYQYAEQTAFFPTDCTETLASAEQYVEYKGDLDAIRFPQLSADEVISKGKLVYGKEVLVLAKRRGDTTG</sequence>
<dbReference type="InterPro" id="IPR011051">
    <property type="entry name" value="RmlC_Cupin_sf"/>
</dbReference>
<proteinExistence type="predicted"/>
<dbReference type="Gene3D" id="2.60.120.10">
    <property type="entry name" value="Jelly Rolls"/>
    <property type="match status" value="1"/>
</dbReference>
<gene>
    <name evidence="1" type="ORF">H2200_005207</name>
</gene>
<dbReference type="AlphaFoldDB" id="A0AA38XBJ6"/>
<keyword evidence="2" id="KW-1185">Reference proteome</keyword>
<evidence type="ECO:0000313" key="1">
    <source>
        <dbReference type="EMBL" id="KAJ9610430.1"/>
    </source>
</evidence>
<protein>
    <submittedName>
        <fullName evidence="1">Uncharacterized protein</fullName>
    </submittedName>
</protein>
<accession>A0AA38XBJ6</accession>